<feature type="region of interest" description="Disordered" evidence="1">
    <location>
        <begin position="255"/>
        <end position="312"/>
    </location>
</feature>
<dbReference type="Proteomes" id="UP000241890">
    <property type="component" value="Unassembled WGS sequence"/>
</dbReference>
<feature type="region of interest" description="Disordered" evidence="1">
    <location>
        <begin position="1"/>
        <end position="25"/>
    </location>
</feature>
<keyword evidence="3" id="KW-1185">Reference proteome</keyword>
<reference evidence="2 3" key="1">
    <citation type="submission" date="2017-12" db="EMBL/GenBank/DDBJ databases">
        <title>Sequencing, de novo assembly and annotation of complete genome of a new Thraustochytrid species, strain FCC1311.</title>
        <authorList>
            <person name="Sedici K."/>
            <person name="Godart F."/>
            <person name="Aiese Cigliano R."/>
            <person name="Sanseverino W."/>
            <person name="Barakat M."/>
            <person name="Ortet P."/>
            <person name="Marechal E."/>
            <person name="Cagnac O."/>
            <person name="Amato A."/>
        </authorList>
    </citation>
    <scope>NUCLEOTIDE SEQUENCE [LARGE SCALE GENOMIC DNA]</scope>
</reference>
<dbReference type="AlphaFoldDB" id="A0A2R5GB02"/>
<evidence type="ECO:0000256" key="1">
    <source>
        <dbReference type="SAM" id="MobiDB-lite"/>
    </source>
</evidence>
<feature type="compositionally biased region" description="Acidic residues" evidence="1">
    <location>
        <begin position="275"/>
        <end position="287"/>
    </location>
</feature>
<accession>A0A2R5GB02</accession>
<dbReference type="InParanoid" id="A0A2R5GB02"/>
<name>A0A2R5GB02_9STRA</name>
<sequence length="312" mass="34399">MSGSETSSGSGSESECSQGAGPMASVGDAARVGVQKLVAQLLRQGEEAGVERDEDEWLDAVAEACKLERANRALRQRIEEDYFGGTVFDAGLRPWALRDLRVRKRVAEQCGSEDYHDFEVTGLGPHRGTLRAVFRQNCATREASFRIAIFSDVDPVTEILRLKTKWACETHGFEEAEFDSFEQMHCGQCEDKKHACELELQPPGLLIEWFRAAGAHLEDADDVVAFLVVFTLLDLDEVASKLANFLFSPTAEHEEEYGSASEASRSPGSNKGGDDMEDEDADADDDENQGRASPSDADDDEKHEAKRRKTES</sequence>
<comment type="caution">
    <text evidence="2">The sequence shown here is derived from an EMBL/GenBank/DDBJ whole genome shotgun (WGS) entry which is preliminary data.</text>
</comment>
<proteinExistence type="predicted"/>
<evidence type="ECO:0000313" key="2">
    <source>
        <dbReference type="EMBL" id="GBG25733.1"/>
    </source>
</evidence>
<dbReference type="EMBL" id="BEYU01000015">
    <property type="protein sequence ID" value="GBG25733.1"/>
    <property type="molecule type" value="Genomic_DNA"/>
</dbReference>
<protein>
    <submittedName>
        <fullName evidence="2">Uncharacterized protein</fullName>
    </submittedName>
</protein>
<gene>
    <name evidence="2" type="ORF">FCC1311_019522</name>
</gene>
<organism evidence="2 3">
    <name type="scientific">Hondaea fermentalgiana</name>
    <dbReference type="NCBI Taxonomy" id="2315210"/>
    <lineage>
        <taxon>Eukaryota</taxon>
        <taxon>Sar</taxon>
        <taxon>Stramenopiles</taxon>
        <taxon>Bigyra</taxon>
        <taxon>Labyrinthulomycetes</taxon>
        <taxon>Thraustochytrida</taxon>
        <taxon>Thraustochytriidae</taxon>
        <taxon>Hondaea</taxon>
    </lineage>
</organism>
<evidence type="ECO:0000313" key="3">
    <source>
        <dbReference type="Proteomes" id="UP000241890"/>
    </source>
</evidence>
<feature type="compositionally biased region" description="Basic and acidic residues" evidence="1">
    <location>
        <begin position="300"/>
        <end position="312"/>
    </location>
</feature>
<feature type="compositionally biased region" description="Low complexity" evidence="1">
    <location>
        <begin position="1"/>
        <end position="17"/>
    </location>
</feature>